<keyword evidence="4 9" id="KW-0812">Transmembrane</keyword>
<comment type="caution">
    <text evidence="11">The sequence shown here is derived from an EMBL/GenBank/DDBJ whole genome shotgun (WGS) entry which is preliminary data.</text>
</comment>
<dbReference type="Pfam" id="PF01769">
    <property type="entry name" value="MgtE"/>
    <property type="match status" value="1"/>
</dbReference>
<sequence>MPSVAPPVIVWIQTQRADRDMSHSMGLTERVEHIRELAPRDAAEELVRLPADDIQFILSRLPAEQALVIASHLGEVAAPDAAATRAVLSGMEETIGELMTPPTATLPDSYTVAEALTFMVKSADVSEISYIFVTNEDRLVGVVGMRDLILSKPSESLASIMVPEPFAFQQDTRVEDAVSEVLYRHYRMYPVVDEQQHVVGEVRGWKLYERIATELSAQAGSQYGVAKEEQINTPVLAAFRMRHPWLQVNLITAFAAAFVVGMFESTIAQIVALAAFLPVLAGQSGNTGCQALAITLRGITLGQIKDYPISQLLRKEILLGALNGAAVGVIAGIAMFAYAVTTDSANPAMLGLVIFIAMVGACMGSGIFGVAVPLLLKRFGADPATASSIFLTTFTDIIGMGLMLFLATSLVL</sequence>
<dbReference type="GO" id="GO:0008324">
    <property type="term" value="F:monoatomic cation transmembrane transporter activity"/>
    <property type="evidence" value="ECO:0007669"/>
    <property type="project" value="InterPro"/>
</dbReference>
<accession>A0A4U6R6J0</accession>
<gene>
    <name evidence="11" type="ORF">FDP08_14145</name>
</gene>
<evidence type="ECO:0000256" key="6">
    <source>
        <dbReference type="ARBA" id="ARBA00022989"/>
    </source>
</evidence>
<keyword evidence="8" id="KW-0129">CBS domain</keyword>
<evidence type="ECO:0000259" key="10">
    <source>
        <dbReference type="PROSITE" id="PS51371"/>
    </source>
</evidence>
<dbReference type="Pfam" id="PF00571">
    <property type="entry name" value="CBS"/>
    <property type="match status" value="2"/>
</dbReference>
<evidence type="ECO:0000313" key="12">
    <source>
        <dbReference type="Proteomes" id="UP000308488"/>
    </source>
</evidence>
<organism evidence="11 12">
    <name type="scientific">Marinobacter panjinensis</name>
    <dbReference type="NCBI Taxonomy" id="2576384"/>
    <lineage>
        <taxon>Bacteria</taxon>
        <taxon>Pseudomonadati</taxon>
        <taxon>Pseudomonadota</taxon>
        <taxon>Gammaproteobacteria</taxon>
        <taxon>Pseudomonadales</taxon>
        <taxon>Marinobacteraceae</taxon>
        <taxon>Marinobacter</taxon>
    </lineage>
</organism>
<dbReference type="PROSITE" id="PS51371">
    <property type="entry name" value="CBS"/>
    <property type="match status" value="2"/>
</dbReference>
<dbReference type="InterPro" id="IPR000644">
    <property type="entry name" value="CBS_dom"/>
</dbReference>
<dbReference type="SUPFAM" id="SSF54631">
    <property type="entry name" value="CBS-domain pair"/>
    <property type="match status" value="1"/>
</dbReference>
<name>A0A4U6R6J0_9GAMM</name>
<dbReference type="InterPro" id="IPR036739">
    <property type="entry name" value="SLC41_membr_dom_sf"/>
</dbReference>
<keyword evidence="5" id="KW-0460">Magnesium</keyword>
<comment type="similarity">
    <text evidence="2">Belongs to the SLC41A transporter family.</text>
</comment>
<keyword evidence="7 9" id="KW-0472">Membrane</keyword>
<dbReference type="Gene3D" id="1.10.357.20">
    <property type="entry name" value="SLC41 divalent cation transporters, integral membrane domain"/>
    <property type="match status" value="1"/>
</dbReference>
<dbReference type="OrthoDB" id="9790355at2"/>
<reference evidence="11 12" key="1">
    <citation type="submission" date="2019-05" db="EMBL/GenBank/DDBJ databases">
        <title>Marinobacter panjinensis sp. nov., a moderately halophilic bacterium isolated from sea tidal flat environment.</title>
        <authorList>
            <person name="Yang W."/>
            <person name="An M."/>
            <person name="He W."/>
            <person name="Luo X."/>
            <person name="Zhu L."/>
            <person name="Chen G."/>
            <person name="Zhang Y."/>
            <person name="Wang Y."/>
        </authorList>
    </citation>
    <scope>NUCLEOTIDE SEQUENCE [LARGE SCALE GENOMIC DNA]</scope>
    <source>
        <strain evidence="11 12">PJ-16</strain>
    </source>
</reference>
<dbReference type="EMBL" id="SZYH01000001">
    <property type="protein sequence ID" value="TKV69153.1"/>
    <property type="molecule type" value="Genomic_DNA"/>
</dbReference>
<evidence type="ECO:0000256" key="1">
    <source>
        <dbReference type="ARBA" id="ARBA00004141"/>
    </source>
</evidence>
<feature type="transmembrane region" description="Helical" evidence="9">
    <location>
        <begin position="352"/>
        <end position="376"/>
    </location>
</feature>
<proteinExistence type="inferred from homology"/>
<evidence type="ECO:0000313" key="11">
    <source>
        <dbReference type="EMBL" id="TKV69153.1"/>
    </source>
</evidence>
<evidence type="ECO:0000256" key="7">
    <source>
        <dbReference type="ARBA" id="ARBA00023136"/>
    </source>
</evidence>
<dbReference type="PANTHER" id="PTHR41394:SF5">
    <property type="entry name" value="SLC41A_MGTE INTEGRAL MEMBRANE DOMAIN-CONTAINING PROTEIN"/>
    <property type="match status" value="1"/>
</dbReference>
<evidence type="ECO:0000256" key="2">
    <source>
        <dbReference type="ARBA" id="ARBA00009749"/>
    </source>
</evidence>
<dbReference type="SUPFAM" id="SSF161093">
    <property type="entry name" value="MgtE membrane domain-like"/>
    <property type="match status" value="1"/>
</dbReference>
<feature type="domain" description="CBS" evidence="10">
    <location>
        <begin position="99"/>
        <end position="159"/>
    </location>
</feature>
<dbReference type="GO" id="GO:0016020">
    <property type="term" value="C:membrane"/>
    <property type="evidence" value="ECO:0007669"/>
    <property type="project" value="UniProtKB-SubCell"/>
</dbReference>
<dbReference type="InterPro" id="IPR046342">
    <property type="entry name" value="CBS_dom_sf"/>
</dbReference>
<dbReference type="InterPro" id="IPR006667">
    <property type="entry name" value="SLC41_membr_dom"/>
</dbReference>
<keyword evidence="6 9" id="KW-1133">Transmembrane helix</keyword>
<evidence type="ECO:0000256" key="3">
    <source>
        <dbReference type="ARBA" id="ARBA00022448"/>
    </source>
</evidence>
<protein>
    <submittedName>
        <fullName evidence="11">Magnesium transporter</fullName>
    </submittedName>
</protein>
<dbReference type="PANTHER" id="PTHR41394">
    <property type="entry name" value="MAGNESIUM TRANSPORTER MGTE"/>
    <property type="match status" value="1"/>
</dbReference>
<feature type="domain" description="CBS" evidence="10">
    <location>
        <begin position="161"/>
        <end position="217"/>
    </location>
</feature>
<feature type="transmembrane region" description="Helical" evidence="9">
    <location>
        <begin position="388"/>
        <end position="411"/>
    </location>
</feature>
<evidence type="ECO:0000256" key="5">
    <source>
        <dbReference type="ARBA" id="ARBA00022842"/>
    </source>
</evidence>
<dbReference type="AlphaFoldDB" id="A0A4U6R6J0"/>
<evidence type="ECO:0000256" key="9">
    <source>
        <dbReference type="SAM" id="Phobius"/>
    </source>
</evidence>
<evidence type="ECO:0000256" key="4">
    <source>
        <dbReference type="ARBA" id="ARBA00022692"/>
    </source>
</evidence>
<keyword evidence="12" id="KW-1185">Reference proteome</keyword>
<feature type="transmembrane region" description="Helical" evidence="9">
    <location>
        <begin position="317"/>
        <end position="340"/>
    </location>
</feature>
<feature type="transmembrane region" description="Helical" evidence="9">
    <location>
        <begin position="245"/>
        <end position="263"/>
    </location>
</feature>
<dbReference type="Proteomes" id="UP000308488">
    <property type="component" value="Unassembled WGS sequence"/>
</dbReference>
<dbReference type="Gene3D" id="3.10.580.10">
    <property type="entry name" value="CBS-domain"/>
    <property type="match status" value="1"/>
</dbReference>
<comment type="subcellular location">
    <subcellularLocation>
        <location evidence="1">Membrane</location>
        <topology evidence="1">Multi-pass membrane protein</topology>
    </subcellularLocation>
</comment>
<keyword evidence="3" id="KW-0813">Transport</keyword>
<evidence type="ECO:0000256" key="8">
    <source>
        <dbReference type="PROSITE-ProRule" id="PRU00703"/>
    </source>
</evidence>